<dbReference type="GO" id="GO:0016020">
    <property type="term" value="C:membrane"/>
    <property type="evidence" value="ECO:0007669"/>
    <property type="project" value="UniProtKB-SubCell"/>
</dbReference>
<protein>
    <recommendedName>
        <fullName evidence="7">EamA domain-containing protein</fullName>
    </recommendedName>
</protein>
<keyword evidence="10" id="KW-1185">Reference proteome</keyword>
<feature type="transmembrane region" description="Helical" evidence="6">
    <location>
        <begin position="134"/>
        <end position="159"/>
    </location>
</feature>
<evidence type="ECO:0000256" key="3">
    <source>
        <dbReference type="ARBA" id="ARBA00022692"/>
    </source>
</evidence>
<dbReference type="Proteomes" id="UP000231990">
    <property type="component" value="Unassembled WGS sequence"/>
</dbReference>
<feature type="domain" description="EamA" evidence="7">
    <location>
        <begin position="15"/>
        <end position="148"/>
    </location>
</feature>
<feature type="transmembrane region" description="Helical" evidence="6">
    <location>
        <begin position="262"/>
        <end position="281"/>
    </location>
</feature>
<dbReference type="Pfam" id="PF00892">
    <property type="entry name" value="EamA"/>
    <property type="match status" value="2"/>
</dbReference>
<comment type="similarity">
    <text evidence="2">Belongs to the EamA transporter family.</text>
</comment>
<feature type="domain" description="EamA" evidence="7">
    <location>
        <begin position="167"/>
        <end position="304"/>
    </location>
</feature>
<feature type="transmembrane region" description="Helical" evidence="6">
    <location>
        <begin position="40"/>
        <end position="60"/>
    </location>
</feature>
<proteinExistence type="inferred from homology"/>
<gene>
    <name evidence="8" type="ORF">CH360_04285</name>
    <name evidence="9" type="ORF">CH373_07425</name>
</gene>
<reference evidence="10 11" key="1">
    <citation type="submission" date="2017-07" db="EMBL/GenBank/DDBJ databases">
        <title>Leptospira spp. isolated from tropical soils.</title>
        <authorList>
            <person name="Thibeaux R."/>
            <person name="Iraola G."/>
            <person name="Ferres I."/>
            <person name="Bierque E."/>
            <person name="Girault D."/>
            <person name="Soupe-Gilbert M.-E."/>
            <person name="Picardeau M."/>
            <person name="Goarant C."/>
        </authorList>
    </citation>
    <scope>NUCLEOTIDE SEQUENCE [LARGE SCALE GENOMIC DNA]</scope>
    <source>
        <strain evidence="9 11">FH1-B-B1</strain>
        <strain evidence="8 10">FH1-B-C1</strain>
    </source>
</reference>
<organism evidence="9 11">
    <name type="scientific">Leptospira perolatii</name>
    <dbReference type="NCBI Taxonomy" id="2023191"/>
    <lineage>
        <taxon>Bacteria</taxon>
        <taxon>Pseudomonadati</taxon>
        <taxon>Spirochaetota</taxon>
        <taxon>Spirochaetia</taxon>
        <taxon>Leptospirales</taxon>
        <taxon>Leptospiraceae</taxon>
        <taxon>Leptospira</taxon>
    </lineage>
</organism>
<accession>A0A2M9ZPD6</accession>
<evidence type="ECO:0000256" key="4">
    <source>
        <dbReference type="ARBA" id="ARBA00022989"/>
    </source>
</evidence>
<dbReference type="EMBL" id="NPDZ01000003">
    <property type="protein sequence ID" value="PJZ73952.1"/>
    <property type="molecule type" value="Genomic_DNA"/>
</dbReference>
<comment type="subcellular location">
    <subcellularLocation>
        <location evidence="1">Membrane</location>
        <topology evidence="1">Multi-pass membrane protein</topology>
    </subcellularLocation>
</comment>
<dbReference type="PANTHER" id="PTHR32322:SF2">
    <property type="entry name" value="EAMA DOMAIN-CONTAINING PROTEIN"/>
    <property type="match status" value="1"/>
</dbReference>
<evidence type="ECO:0000256" key="5">
    <source>
        <dbReference type="ARBA" id="ARBA00023136"/>
    </source>
</evidence>
<keyword evidence="5 6" id="KW-0472">Membrane</keyword>
<evidence type="ECO:0000313" key="9">
    <source>
        <dbReference type="EMBL" id="PJZ73952.1"/>
    </source>
</evidence>
<dbReference type="InterPro" id="IPR000620">
    <property type="entry name" value="EamA_dom"/>
</dbReference>
<dbReference type="SUPFAM" id="SSF103481">
    <property type="entry name" value="Multidrug resistance efflux transporter EmrE"/>
    <property type="match status" value="2"/>
</dbReference>
<comment type="caution">
    <text evidence="9">The sequence shown here is derived from an EMBL/GenBank/DDBJ whole genome shotgun (WGS) entry which is preliminary data.</text>
</comment>
<evidence type="ECO:0000313" key="10">
    <source>
        <dbReference type="Proteomes" id="UP000231962"/>
    </source>
</evidence>
<feature type="transmembrane region" description="Helical" evidence="6">
    <location>
        <begin position="72"/>
        <end position="92"/>
    </location>
</feature>
<sequence>MVEMPRDPKILFAYVSLYIIWGSTYLALKEGQKSMSIDLFLGIRLFLAAFLNFAISYALIRNKFPLFTRENLQEALKVAIIGALIIVSGQGLTSLSMRYVDSHMAAVVIAGTPIYIVIMQAMSGEKWSLSIQEAYGMGLGILGIAILSYEEILIIFQRFTLTETGVGIFFAFLGSMLYGGFSYFTRNQIKMKDPLAVGGFQMLGASFVFLAFSLFSGGWSSQAFVAMTPGTWWALCYLVVFGSTIGHTAYSFIVRVEPPNRVYSYTYINPIIAILVGAWLGGENLKLQLIPASLAILLGVYFILGNQVLRKQGSPISVEKKVSPLTATNDD</sequence>
<evidence type="ECO:0000256" key="6">
    <source>
        <dbReference type="SAM" id="Phobius"/>
    </source>
</evidence>
<keyword evidence="4 6" id="KW-1133">Transmembrane helix</keyword>
<dbReference type="EMBL" id="NPDY01000002">
    <property type="protein sequence ID" value="PJZ70744.1"/>
    <property type="molecule type" value="Genomic_DNA"/>
</dbReference>
<feature type="transmembrane region" description="Helical" evidence="6">
    <location>
        <begin position="12"/>
        <end position="28"/>
    </location>
</feature>
<dbReference type="PANTHER" id="PTHR32322">
    <property type="entry name" value="INNER MEMBRANE TRANSPORTER"/>
    <property type="match status" value="1"/>
</dbReference>
<evidence type="ECO:0000256" key="1">
    <source>
        <dbReference type="ARBA" id="ARBA00004141"/>
    </source>
</evidence>
<feature type="transmembrane region" description="Helical" evidence="6">
    <location>
        <begin position="165"/>
        <end position="184"/>
    </location>
</feature>
<feature type="transmembrane region" description="Helical" evidence="6">
    <location>
        <begin position="231"/>
        <end position="250"/>
    </location>
</feature>
<evidence type="ECO:0000313" key="8">
    <source>
        <dbReference type="EMBL" id="PJZ70744.1"/>
    </source>
</evidence>
<feature type="transmembrane region" description="Helical" evidence="6">
    <location>
        <begin position="287"/>
        <end position="304"/>
    </location>
</feature>
<dbReference type="AlphaFoldDB" id="A0A2M9ZPD6"/>
<dbReference type="InterPro" id="IPR050638">
    <property type="entry name" value="AA-Vitamin_Transporters"/>
</dbReference>
<dbReference type="InterPro" id="IPR037185">
    <property type="entry name" value="EmrE-like"/>
</dbReference>
<evidence type="ECO:0000313" key="11">
    <source>
        <dbReference type="Proteomes" id="UP000231990"/>
    </source>
</evidence>
<evidence type="ECO:0000259" key="7">
    <source>
        <dbReference type="Pfam" id="PF00892"/>
    </source>
</evidence>
<keyword evidence="3 6" id="KW-0812">Transmembrane</keyword>
<feature type="transmembrane region" description="Helical" evidence="6">
    <location>
        <begin position="196"/>
        <end position="219"/>
    </location>
</feature>
<name>A0A2M9ZPD6_9LEPT</name>
<dbReference type="Proteomes" id="UP000231962">
    <property type="component" value="Unassembled WGS sequence"/>
</dbReference>
<evidence type="ECO:0000256" key="2">
    <source>
        <dbReference type="ARBA" id="ARBA00007362"/>
    </source>
</evidence>